<proteinExistence type="predicted"/>
<gene>
    <name evidence="1" type="ORF">PPSIR1_11595</name>
</gene>
<evidence type="ECO:0000313" key="2">
    <source>
        <dbReference type="Proteomes" id="UP000005801"/>
    </source>
</evidence>
<comment type="caution">
    <text evidence="1">The sequence shown here is derived from an EMBL/GenBank/DDBJ whole genome shotgun (WGS) entry which is preliminary data.</text>
</comment>
<evidence type="ECO:0000313" key="1">
    <source>
        <dbReference type="EMBL" id="EDM80417.1"/>
    </source>
</evidence>
<dbReference type="AlphaFoldDB" id="A6G1C2"/>
<accession>A6G1C2</accession>
<dbReference type="eggNOG" id="ENOG5033G4G">
    <property type="taxonomic scope" value="Bacteria"/>
</dbReference>
<dbReference type="STRING" id="391625.PPSIR1_11595"/>
<dbReference type="EMBL" id="ABCS01000011">
    <property type="protein sequence ID" value="EDM80417.1"/>
    <property type="molecule type" value="Genomic_DNA"/>
</dbReference>
<protein>
    <submittedName>
        <fullName evidence="1">Uncharacterized protein</fullName>
    </submittedName>
</protein>
<reference evidence="1 2" key="1">
    <citation type="submission" date="2007-06" db="EMBL/GenBank/DDBJ databases">
        <authorList>
            <person name="Shimkets L."/>
            <person name="Ferriera S."/>
            <person name="Johnson J."/>
            <person name="Kravitz S."/>
            <person name="Beeson K."/>
            <person name="Sutton G."/>
            <person name="Rogers Y.-H."/>
            <person name="Friedman R."/>
            <person name="Frazier M."/>
            <person name="Venter J.C."/>
        </authorList>
    </citation>
    <scope>NUCLEOTIDE SEQUENCE [LARGE SCALE GENOMIC DNA]</scope>
    <source>
        <strain evidence="1 2">SIR-1</strain>
    </source>
</reference>
<name>A6G1C2_9BACT</name>
<keyword evidence="2" id="KW-1185">Reference proteome</keyword>
<organism evidence="1 2">
    <name type="scientific">Plesiocystis pacifica SIR-1</name>
    <dbReference type="NCBI Taxonomy" id="391625"/>
    <lineage>
        <taxon>Bacteria</taxon>
        <taxon>Pseudomonadati</taxon>
        <taxon>Myxococcota</taxon>
        <taxon>Polyangia</taxon>
        <taxon>Nannocystales</taxon>
        <taxon>Nannocystaceae</taxon>
        <taxon>Plesiocystis</taxon>
    </lineage>
</organism>
<dbReference type="Proteomes" id="UP000005801">
    <property type="component" value="Unassembled WGS sequence"/>
</dbReference>
<sequence>MAAFALVATAVLAPLGLTGCASKRAGQGTYIARWQPAWKEQNEATYRYGLPGQGWELLLEEGTQVAWQHSTDPAVIQIYSECGSHGDSDLSDFTDHQRIDYSSWEIVEEPTGEKDAEGRPLTRPKQYFATIADREALRTTVEANLDGASVMIEYVVLKKNGCLFDLTYIAVPRSFEAHTGEFQAVIDGFRFPIRR</sequence>